<evidence type="ECO:0000313" key="2">
    <source>
        <dbReference type="Proteomes" id="UP001646157"/>
    </source>
</evidence>
<evidence type="ECO:0000313" key="1">
    <source>
        <dbReference type="EMBL" id="MBM7585645.1"/>
    </source>
</evidence>
<accession>A0ABS2NCT5</accession>
<keyword evidence="2" id="KW-1185">Reference proteome</keyword>
<dbReference type="EMBL" id="JAFBDZ010000002">
    <property type="protein sequence ID" value="MBM7585645.1"/>
    <property type="molecule type" value="Genomic_DNA"/>
</dbReference>
<sequence>MNLCKTWKNRYEDLYYQDFCFKCFLKSDDLDLVIEELAEIHYQ</sequence>
<name>A0ABS2NCT5_9BACI</name>
<dbReference type="Proteomes" id="UP001646157">
    <property type="component" value="Unassembled WGS sequence"/>
</dbReference>
<protein>
    <submittedName>
        <fullName evidence="1">Uncharacterized protein</fullName>
    </submittedName>
</protein>
<organism evidence="1 2">
    <name type="scientific">Rossellomorea pakistanensis</name>
    <dbReference type="NCBI Taxonomy" id="992288"/>
    <lineage>
        <taxon>Bacteria</taxon>
        <taxon>Bacillati</taxon>
        <taxon>Bacillota</taxon>
        <taxon>Bacilli</taxon>
        <taxon>Bacillales</taxon>
        <taxon>Bacillaceae</taxon>
        <taxon>Rossellomorea</taxon>
    </lineage>
</organism>
<gene>
    <name evidence="1" type="ORF">JOC86_002187</name>
</gene>
<reference evidence="1 2" key="1">
    <citation type="submission" date="2021-01" db="EMBL/GenBank/DDBJ databases">
        <title>Genomic Encyclopedia of Type Strains, Phase IV (KMG-IV): sequencing the most valuable type-strain genomes for metagenomic binning, comparative biology and taxonomic classification.</title>
        <authorList>
            <person name="Goeker M."/>
        </authorList>
    </citation>
    <scope>NUCLEOTIDE SEQUENCE [LARGE SCALE GENOMIC DNA]</scope>
    <source>
        <strain evidence="1 2">DSM 24834</strain>
    </source>
</reference>
<dbReference type="RefSeq" id="WP_275583394.1">
    <property type="nucleotide sequence ID" value="NZ_JAFBDZ010000002.1"/>
</dbReference>
<comment type="caution">
    <text evidence="1">The sequence shown here is derived from an EMBL/GenBank/DDBJ whole genome shotgun (WGS) entry which is preliminary data.</text>
</comment>
<proteinExistence type="predicted"/>